<accession>A0AAU7T3H1</accession>
<dbReference type="SMART" id="SM00387">
    <property type="entry name" value="HATPase_c"/>
    <property type="match status" value="1"/>
</dbReference>
<protein>
    <recommendedName>
        <fullName evidence="2">histidine kinase</fullName>
        <ecNumber evidence="2">2.7.13.3</ecNumber>
    </recommendedName>
</protein>
<dbReference type="GO" id="GO:0000155">
    <property type="term" value="F:phosphorelay sensor kinase activity"/>
    <property type="evidence" value="ECO:0007669"/>
    <property type="project" value="InterPro"/>
</dbReference>
<dbReference type="RefSeq" id="WP_350274051.1">
    <property type="nucleotide sequence ID" value="NZ_CP158165.1"/>
</dbReference>
<evidence type="ECO:0000256" key="6">
    <source>
        <dbReference type="ARBA" id="ARBA00022777"/>
    </source>
</evidence>
<dbReference type="InterPro" id="IPR036890">
    <property type="entry name" value="HATPase_C_sf"/>
</dbReference>
<keyword evidence="7" id="KW-0067">ATP-binding</keyword>
<dbReference type="PANTHER" id="PTHR24421">
    <property type="entry name" value="NITRATE/NITRITE SENSOR PROTEIN NARX-RELATED"/>
    <property type="match status" value="1"/>
</dbReference>
<keyword evidence="6 11" id="KW-0418">Kinase</keyword>
<keyword evidence="8" id="KW-0902">Two-component regulatory system</keyword>
<comment type="catalytic activity">
    <reaction evidence="1">
        <text>ATP + protein L-histidine = ADP + protein N-phospho-L-histidine.</text>
        <dbReference type="EC" id="2.7.13.3"/>
    </reaction>
</comment>
<feature type="transmembrane region" description="Helical" evidence="9">
    <location>
        <begin position="20"/>
        <end position="44"/>
    </location>
</feature>
<keyword evidence="3" id="KW-0597">Phosphoprotein</keyword>
<dbReference type="Gene3D" id="1.20.5.1930">
    <property type="match status" value="1"/>
</dbReference>
<dbReference type="Pfam" id="PF02518">
    <property type="entry name" value="HATPase_c"/>
    <property type="match status" value="1"/>
</dbReference>
<dbReference type="InterPro" id="IPR011712">
    <property type="entry name" value="Sig_transdc_His_kin_sub3_dim/P"/>
</dbReference>
<evidence type="ECO:0000313" key="11">
    <source>
        <dbReference type="EMBL" id="XBV21188.1"/>
    </source>
</evidence>
<dbReference type="GO" id="GO:0005524">
    <property type="term" value="F:ATP binding"/>
    <property type="evidence" value="ECO:0007669"/>
    <property type="project" value="UniProtKB-KW"/>
</dbReference>
<dbReference type="Gene3D" id="3.30.565.10">
    <property type="entry name" value="Histidine kinase-like ATPase, C-terminal domain"/>
    <property type="match status" value="1"/>
</dbReference>
<keyword evidence="5" id="KW-0547">Nucleotide-binding</keyword>
<reference evidence="11" key="1">
    <citation type="submission" date="2024-06" db="EMBL/GenBank/DDBJ databases">
        <title>Kribbella sp. strain HUAS MG21 genome sequences.</title>
        <authorList>
            <person name="Mo P."/>
        </authorList>
    </citation>
    <scope>NUCLEOTIDE SEQUENCE</scope>
    <source>
        <strain evidence="11">HUAS MG21</strain>
    </source>
</reference>
<feature type="domain" description="Histidine kinase/HSP90-like ATPase" evidence="10">
    <location>
        <begin position="303"/>
        <end position="394"/>
    </location>
</feature>
<evidence type="ECO:0000256" key="4">
    <source>
        <dbReference type="ARBA" id="ARBA00022679"/>
    </source>
</evidence>
<feature type="transmembrane region" description="Helical" evidence="9">
    <location>
        <begin position="101"/>
        <end position="124"/>
    </location>
</feature>
<dbReference type="InterPro" id="IPR050482">
    <property type="entry name" value="Sensor_HK_TwoCompSys"/>
</dbReference>
<proteinExistence type="predicted"/>
<dbReference type="Pfam" id="PF07730">
    <property type="entry name" value="HisKA_3"/>
    <property type="match status" value="1"/>
</dbReference>
<evidence type="ECO:0000256" key="2">
    <source>
        <dbReference type="ARBA" id="ARBA00012438"/>
    </source>
</evidence>
<keyword evidence="9" id="KW-1133">Transmembrane helix</keyword>
<dbReference type="InterPro" id="IPR003594">
    <property type="entry name" value="HATPase_dom"/>
</dbReference>
<keyword evidence="4" id="KW-0808">Transferase</keyword>
<dbReference type="EMBL" id="CP158165">
    <property type="protein sequence ID" value="XBV21188.1"/>
    <property type="molecule type" value="Genomic_DNA"/>
</dbReference>
<evidence type="ECO:0000256" key="7">
    <source>
        <dbReference type="ARBA" id="ARBA00022840"/>
    </source>
</evidence>
<dbReference type="PANTHER" id="PTHR24421:SF10">
    <property type="entry name" value="NITRATE_NITRITE SENSOR PROTEIN NARQ"/>
    <property type="match status" value="1"/>
</dbReference>
<keyword evidence="9" id="KW-0812">Transmembrane</keyword>
<name>A0AAU7T3H1_9ACTN</name>
<dbReference type="SUPFAM" id="SSF55874">
    <property type="entry name" value="ATPase domain of HSP90 chaperone/DNA topoisomerase II/histidine kinase"/>
    <property type="match status" value="1"/>
</dbReference>
<dbReference type="CDD" id="cd16917">
    <property type="entry name" value="HATPase_UhpB-NarQ-NarX-like"/>
    <property type="match status" value="1"/>
</dbReference>
<evidence type="ECO:0000256" key="1">
    <source>
        <dbReference type="ARBA" id="ARBA00000085"/>
    </source>
</evidence>
<dbReference type="EC" id="2.7.13.3" evidence="2"/>
<keyword evidence="9" id="KW-0472">Membrane</keyword>
<sequence>MRQRPGPVRRGAAGLAGLTAGALLAPFELLAVVSGALALVAAGVTPRTRARVEHLVHRCARQLSAVEVWRLDRFHGIRDLGPYDDRAAWAYLLRRWPIGALGGLVVLLLLYGLAVAGTMVSAWLFDGSWGYIESADRVSTETMAVAAVPGALLLYINVMGLAGVVDLDTKLARRHLTPSVEEALTRRISELTVSRAEVVEVVNEERRRIERDLHDGLQQRLVALGLLLSRARRAQDPVLAGDLVRQAHEESELALADLRDVAWRVYPTALDKLGLEEVLAALTERSGIPVRLHYDLPARPPAGVETAAYFVISEALTNAVKHSGANKIDITLTPTTSQPPGLLVTVTDDGKGGADVTGRGLTGLAGRVVANDGKLTVSSPPGGPTTIQAEFPCA</sequence>
<dbReference type="GO" id="GO:0016020">
    <property type="term" value="C:membrane"/>
    <property type="evidence" value="ECO:0007669"/>
    <property type="project" value="InterPro"/>
</dbReference>
<organism evidence="11">
    <name type="scientific">Kribbella sp. HUAS MG21</name>
    <dbReference type="NCBI Taxonomy" id="3160966"/>
    <lineage>
        <taxon>Bacteria</taxon>
        <taxon>Bacillati</taxon>
        <taxon>Actinomycetota</taxon>
        <taxon>Actinomycetes</taxon>
        <taxon>Propionibacteriales</taxon>
        <taxon>Kribbellaceae</taxon>
        <taxon>Kribbella</taxon>
    </lineage>
</organism>
<feature type="transmembrane region" description="Helical" evidence="9">
    <location>
        <begin position="144"/>
        <end position="165"/>
    </location>
</feature>
<evidence type="ECO:0000256" key="8">
    <source>
        <dbReference type="ARBA" id="ARBA00023012"/>
    </source>
</evidence>
<dbReference type="GO" id="GO:0046983">
    <property type="term" value="F:protein dimerization activity"/>
    <property type="evidence" value="ECO:0007669"/>
    <property type="project" value="InterPro"/>
</dbReference>
<evidence type="ECO:0000259" key="10">
    <source>
        <dbReference type="SMART" id="SM00387"/>
    </source>
</evidence>
<evidence type="ECO:0000256" key="3">
    <source>
        <dbReference type="ARBA" id="ARBA00022553"/>
    </source>
</evidence>
<gene>
    <name evidence="11" type="ORF">ABN611_21755</name>
</gene>
<evidence type="ECO:0000256" key="5">
    <source>
        <dbReference type="ARBA" id="ARBA00022741"/>
    </source>
</evidence>
<dbReference type="AlphaFoldDB" id="A0AAU7T3H1"/>
<evidence type="ECO:0000256" key="9">
    <source>
        <dbReference type="SAM" id="Phobius"/>
    </source>
</evidence>